<dbReference type="KEGG" id="cdet:87947102"/>
<keyword evidence="1" id="KW-0472">Membrane</keyword>
<sequence>MCVCVEIAFFTGPPFMTASINLLQRFQAVNGLSHFNAGVHLLPLLLSSPAPTSHGGIRTSRYEVGHPAFLPVVTWGRYADTERCLRLLCACSAAPGELRRLLGFPSLQVTMGFGLGMALATLPIYVSFLADRADLAISMSAVMRHRFEHLGEHIGLGRGVCVVSRHLKRVVSHCVSVPALIRFLFLHVYCNTTILNSHIAYGLPQSFDPSPLSRWGPYRTRSSSSKLCRPPTQTTVRSEFSEGYSAQLRAVLYISAVALISTTLAWDINLKRARDMAGY</sequence>
<keyword evidence="1" id="KW-1133">Transmembrane helix</keyword>
<dbReference type="RefSeq" id="XP_062782809.1">
    <property type="nucleotide sequence ID" value="XM_062926758.1"/>
</dbReference>
<dbReference type="EMBL" id="CP137311">
    <property type="protein sequence ID" value="WQF85588.1"/>
    <property type="molecule type" value="Genomic_DNA"/>
</dbReference>
<dbReference type="GeneID" id="87947102"/>
<evidence type="ECO:0000313" key="3">
    <source>
        <dbReference type="Proteomes" id="UP001322277"/>
    </source>
</evidence>
<feature type="transmembrane region" description="Helical" evidence="1">
    <location>
        <begin position="250"/>
        <end position="270"/>
    </location>
</feature>
<gene>
    <name evidence="2" type="ORF">CDEST_10602</name>
</gene>
<evidence type="ECO:0000256" key="1">
    <source>
        <dbReference type="SAM" id="Phobius"/>
    </source>
</evidence>
<organism evidence="2 3">
    <name type="scientific">Colletotrichum destructivum</name>
    <dbReference type="NCBI Taxonomy" id="34406"/>
    <lineage>
        <taxon>Eukaryota</taxon>
        <taxon>Fungi</taxon>
        <taxon>Dikarya</taxon>
        <taxon>Ascomycota</taxon>
        <taxon>Pezizomycotina</taxon>
        <taxon>Sordariomycetes</taxon>
        <taxon>Hypocreomycetidae</taxon>
        <taxon>Glomerellales</taxon>
        <taxon>Glomerellaceae</taxon>
        <taxon>Colletotrichum</taxon>
        <taxon>Colletotrichum destructivum species complex</taxon>
    </lineage>
</organism>
<keyword evidence="1" id="KW-0812">Transmembrane</keyword>
<name>A0AAX4IQV8_9PEZI</name>
<dbReference type="AlphaFoldDB" id="A0AAX4IQV8"/>
<proteinExistence type="predicted"/>
<protein>
    <submittedName>
        <fullName evidence="2">Uncharacterized protein</fullName>
    </submittedName>
</protein>
<feature type="transmembrane region" description="Helical" evidence="1">
    <location>
        <begin position="109"/>
        <end position="130"/>
    </location>
</feature>
<accession>A0AAX4IQV8</accession>
<dbReference type="Proteomes" id="UP001322277">
    <property type="component" value="Chromosome 7"/>
</dbReference>
<keyword evidence="3" id="KW-1185">Reference proteome</keyword>
<reference evidence="3" key="1">
    <citation type="journal article" date="2023" name="bioRxiv">
        <title>Complete genome of the Medicago anthracnose fungus, Colletotrichum destructivum, reveals a mini-chromosome-like region within a core chromosome.</title>
        <authorList>
            <person name="Lapalu N."/>
            <person name="Simon A."/>
            <person name="Lu A."/>
            <person name="Plaumann P.-L."/>
            <person name="Amselem J."/>
            <person name="Pigne S."/>
            <person name="Auger A."/>
            <person name="Koch C."/>
            <person name="Dallery J.-F."/>
            <person name="O'Connell R.J."/>
        </authorList>
    </citation>
    <scope>NUCLEOTIDE SEQUENCE [LARGE SCALE GENOMIC DNA]</scope>
    <source>
        <strain evidence="3">CBS 520.97</strain>
    </source>
</reference>
<evidence type="ECO:0000313" key="2">
    <source>
        <dbReference type="EMBL" id="WQF85588.1"/>
    </source>
</evidence>